<dbReference type="InterPro" id="IPR000847">
    <property type="entry name" value="LysR_HTH_N"/>
</dbReference>
<evidence type="ECO:0000256" key="3">
    <source>
        <dbReference type="ARBA" id="ARBA00023125"/>
    </source>
</evidence>
<evidence type="ECO:0000313" key="7">
    <source>
        <dbReference type="Proteomes" id="UP000199550"/>
    </source>
</evidence>
<dbReference type="SUPFAM" id="SSF46785">
    <property type="entry name" value="Winged helix' DNA-binding domain"/>
    <property type="match status" value="1"/>
</dbReference>
<accession>A0A1I4HJ41</accession>
<organism evidence="6 7">
    <name type="scientific">Loktanella salsilacus</name>
    <dbReference type="NCBI Taxonomy" id="195913"/>
    <lineage>
        <taxon>Bacteria</taxon>
        <taxon>Pseudomonadati</taxon>
        <taxon>Pseudomonadota</taxon>
        <taxon>Alphaproteobacteria</taxon>
        <taxon>Rhodobacterales</taxon>
        <taxon>Roseobacteraceae</taxon>
        <taxon>Loktanella</taxon>
    </lineage>
</organism>
<dbReference type="GO" id="GO:0003677">
    <property type="term" value="F:DNA binding"/>
    <property type="evidence" value="ECO:0007669"/>
    <property type="project" value="UniProtKB-KW"/>
</dbReference>
<dbReference type="STRING" id="195913.SAMN04488004_11814"/>
<dbReference type="AlphaFoldDB" id="A0A1I4HJ41"/>
<dbReference type="PANTHER" id="PTHR30419:SF8">
    <property type="entry name" value="NITROGEN ASSIMILATION TRANSCRIPTIONAL ACTIVATOR-RELATED"/>
    <property type="match status" value="1"/>
</dbReference>
<evidence type="ECO:0000256" key="2">
    <source>
        <dbReference type="ARBA" id="ARBA00023015"/>
    </source>
</evidence>
<keyword evidence="4" id="KW-0804">Transcription</keyword>
<feature type="domain" description="HTH lysR-type" evidence="5">
    <location>
        <begin position="16"/>
        <end position="73"/>
    </location>
</feature>
<dbReference type="InterPro" id="IPR036390">
    <property type="entry name" value="WH_DNA-bd_sf"/>
</dbReference>
<dbReference type="Proteomes" id="UP000199550">
    <property type="component" value="Unassembled WGS sequence"/>
</dbReference>
<dbReference type="SUPFAM" id="SSF53850">
    <property type="entry name" value="Periplasmic binding protein-like II"/>
    <property type="match status" value="1"/>
</dbReference>
<proteinExistence type="inferred from homology"/>
<dbReference type="Gene3D" id="3.40.190.290">
    <property type="match status" value="1"/>
</dbReference>
<dbReference type="PROSITE" id="PS50931">
    <property type="entry name" value="HTH_LYSR"/>
    <property type="match status" value="1"/>
</dbReference>
<evidence type="ECO:0000259" key="5">
    <source>
        <dbReference type="PROSITE" id="PS50931"/>
    </source>
</evidence>
<dbReference type="Pfam" id="PF03466">
    <property type="entry name" value="LysR_substrate"/>
    <property type="match status" value="1"/>
</dbReference>
<sequence>MTHPPSTLANLIQRGLRLPQLRLLIAVADLGQISGAAAQVGITQPAASRMLAELEQTAGTPLLHRHPRGAGLTAAGTLLVRSARVALRDLETAFASLDTHAQGTSGLVRIGAVTGAGLELILPLIRDMRVTHPEIEFDVMVETSDVLADALLAQRIDFYLGRMLPGAPARDITAMPIGAEPIALIVRKDHPLTRSPKPALADTLAYDWVMQSQGGLMRHAVEAYLLDRDLAPPQRTLSTSSLVLTLAIVSDTDVVAPVARSIADVLFAPDRMNSNISILNVAPDMAVGPYALICRRNAALTPAAARVLNVLQTRITDRGRGAAGD</sequence>
<dbReference type="PANTHER" id="PTHR30419">
    <property type="entry name" value="HTH-TYPE TRANSCRIPTIONAL REGULATOR YBHD"/>
    <property type="match status" value="1"/>
</dbReference>
<dbReference type="EMBL" id="FOTF01000018">
    <property type="protein sequence ID" value="SFL42134.1"/>
    <property type="molecule type" value="Genomic_DNA"/>
</dbReference>
<dbReference type="PRINTS" id="PR00039">
    <property type="entry name" value="HTHLYSR"/>
</dbReference>
<keyword evidence="7" id="KW-1185">Reference proteome</keyword>
<dbReference type="RefSeq" id="WP_139222641.1">
    <property type="nucleotide sequence ID" value="NZ_FOTF01000018.1"/>
</dbReference>
<evidence type="ECO:0000256" key="1">
    <source>
        <dbReference type="ARBA" id="ARBA00009437"/>
    </source>
</evidence>
<dbReference type="GO" id="GO:0003700">
    <property type="term" value="F:DNA-binding transcription factor activity"/>
    <property type="evidence" value="ECO:0007669"/>
    <property type="project" value="InterPro"/>
</dbReference>
<dbReference type="InterPro" id="IPR050950">
    <property type="entry name" value="HTH-type_LysR_regulators"/>
</dbReference>
<evidence type="ECO:0000313" key="6">
    <source>
        <dbReference type="EMBL" id="SFL42134.1"/>
    </source>
</evidence>
<name>A0A1I4HJ41_9RHOB</name>
<keyword evidence="2" id="KW-0805">Transcription regulation</keyword>
<comment type="similarity">
    <text evidence="1">Belongs to the LysR transcriptional regulatory family.</text>
</comment>
<dbReference type="InterPro" id="IPR005119">
    <property type="entry name" value="LysR_subst-bd"/>
</dbReference>
<dbReference type="GO" id="GO:0005829">
    <property type="term" value="C:cytosol"/>
    <property type="evidence" value="ECO:0007669"/>
    <property type="project" value="TreeGrafter"/>
</dbReference>
<gene>
    <name evidence="6" type="ORF">SAMN04488004_11814</name>
</gene>
<keyword evidence="3 6" id="KW-0238">DNA-binding</keyword>
<reference evidence="6 7" key="1">
    <citation type="submission" date="2016-10" db="EMBL/GenBank/DDBJ databases">
        <authorList>
            <person name="de Groot N.N."/>
        </authorList>
    </citation>
    <scope>NUCLEOTIDE SEQUENCE [LARGE SCALE GENOMIC DNA]</scope>
    <source>
        <strain evidence="6 7">DSM 16199</strain>
    </source>
</reference>
<protein>
    <submittedName>
        <fullName evidence="6">DNA-binding transcriptional regulator, LysR family</fullName>
    </submittedName>
</protein>
<dbReference type="InterPro" id="IPR036388">
    <property type="entry name" value="WH-like_DNA-bd_sf"/>
</dbReference>
<dbReference type="Gene3D" id="1.10.10.10">
    <property type="entry name" value="Winged helix-like DNA-binding domain superfamily/Winged helix DNA-binding domain"/>
    <property type="match status" value="1"/>
</dbReference>
<dbReference type="OrthoDB" id="9803030at2"/>
<evidence type="ECO:0000256" key="4">
    <source>
        <dbReference type="ARBA" id="ARBA00023163"/>
    </source>
</evidence>
<dbReference type="Pfam" id="PF00126">
    <property type="entry name" value="HTH_1"/>
    <property type="match status" value="1"/>
</dbReference>